<feature type="domain" description="TraG P-loop" evidence="2">
    <location>
        <begin position="420"/>
        <end position="830"/>
    </location>
</feature>
<dbReference type="SUPFAM" id="SSF52540">
    <property type="entry name" value="P-loop containing nucleoside triphosphate hydrolases"/>
    <property type="match status" value="1"/>
</dbReference>
<dbReference type="Gene3D" id="1.10.8.730">
    <property type="match status" value="1"/>
</dbReference>
<dbReference type="Pfam" id="PF03135">
    <property type="entry name" value="CagE_TrbE_VirB"/>
    <property type="match status" value="1"/>
</dbReference>
<feature type="domain" description="CagE TrbE VirB component of type IV transporter system central" evidence="1">
    <location>
        <begin position="171"/>
        <end position="373"/>
    </location>
</feature>
<proteinExistence type="predicted"/>
<dbReference type="Proteomes" id="UP000622017">
    <property type="component" value="Unassembled WGS sequence"/>
</dbReference>
<protein>
    <recommendedName>
        <fullName evidence="5">Type IV secretion system protein VirB4</fullName>
    </recommendedName>
</protein>
<dbReference type="RefSeq" id="WP_187320679.1">
    <property type="nucleotide sequence ID" value="NZ_JACSCY010000014.1"/>
</dbReference>
<dbReference type="EMBL" id="JACSCY010000014">
    <property type="protein sequence ID" value="MBC6612444.1"/>
    <property type="molecule type" value="Genomic_DNA"/>
</dbReference>
<dbReference type="PANTHER" id="PTHR38467:SF1">
    <property type="entry name" value="CONJUGATIVE TRANSFER: ASSEMBLY"/>
    <property type="match status" value="1"/>
</dbReference>
<dbReference type="InterPro" id="IPR018145">
    <property type="entry name" value="CagE_TrbE_VirB_cntrl_dom"/>
</dbReference>
<evidence type="ECO:0008006" key="5">
    <source>
        <dbReference type="Google" id="ProtNLM"/>
    </source>
</evidence>
<dbReference type="InterPro" id="IPR027417">
    <property type="entry name" value="P-loop_NTPase"/>
</dbReference>
<dbReference type="Gene3D" id="3.40.50.300">
    <property type="entry name" value="P-loop containing nucleotide triphosphate hydrolases"/>
    <property type="match status" value="1"/>
</dbReference>
<accession>A0ABR7MMX9</accession>
<reference evidence="3 4" key="1">
    <citation type="submission" date="2020-08" db="EMBL/GenBank/DDBJ databases">
        <title>Hymenobacter sp.</title>
        <authorList>
            <person name="Kim M.K."/>
        </authorList>
    </citation>
    <scope>NUCLEOTIDE SEQUENCE [LARGE SCALE GENOMIC DNA]</scope>
    <source>
        <strain evidence="3 4">BT507</strain>
    </source>
</reference>
<gene>
    <name evidence="3" type="ORF">H8B15_16085</name>
</gene>
<sequence>MKQIRTTSFRQADPVFSFEQDKVIFRDGRVGIGFLVEPAEMESWEKNDYESAQQALMNLLRIFPAQTIVQKTDIYYERVAGYQNTAATYFESKMNAHFAPRPVLYHNSYLFVSFAPTAEQTPTRTNALNALIARGGEAIQKNPFASLPLTLELAERNSAELLQSLRVLKGVTLTRLSEKEIRRVYAQYFNLDFEHQPTQPARELSNGGATGLRLGEHQISVVSMIGQGTDSFPAVAGGKGYNVTQPMIYPLTHYLQCPHILTQAFLVNDTRTALKSLDNDRKLNKSLARLATQDNILRSEEIELFTAEVRAENKSIVGLHTSVLLWESDARALRENVEKVTSSYRQVFGTESVVESFLALYLYFGLLPGNAYQIPDRWLTTSTDRALCYLHWITSYRSDKKGEYLCDRFRNLLKVNLFNTNLDNQNAVIIGPSGSGKSYFFGNLVVQRFEKGARQIIIDIGLGAGLGSYRNVVQSLNGADFENTYFEYDPENPIEFNPFLIPRKGDTGPWLYNDDKLNFHLTLISALWKGTTSGNQKIELDKSERAIIGRFLKEYYKTHLNQHERLGQVDEEFPGMQGFFDYLTSYHYRMSQPAPTGVVDADHQLRVQHGIDSRYIDFPQLFLILSEFVAGGRYEKVLNARRDKDLSQYHLICFDLAKVKTDPTLYPVVGMLITELALDLFRQFPDDVKYIALDEAWALLAGVLEEFIVSMYRTIRKTNGSITIITQGIKEITDSRIGYTLIDNSSTKIILRHSNKDSLDRIQVPLGFTAHEMDLCRSVQSGDSFREFFIKQGSKGQIYALEVSPQLDAILSSKPTERNYLNRLVEHYKREITVPVRDKEGRVVLNPETNEPVMTTFVQKRLAPAVDQFVEDKMAQRGALAV</sequence>
<organism evidence="3 4">
    <name type="scientific">Hymenobacter citatus</name>
    <dbReference type="NCBI Taxonomy" id="2763506"/>
    <lineage>
        <taxon>Bacteria</taxon>
        <taxon>Pseudomonadati</taxon>
        <taxon>Bacteroidota</taxon>
        <taxon>Cytophagia</taxon>
        <taxon>Cytophagales</taxon>
        <taxon>Hymenobacteraceae</taxon>
        <taxon>Hymenobacter</taxon>
    </lineage>
</organism>
<comment type="caution">
    <text evidence="3">The sequence shown here is derived from an EMBL/GenBank/DDBJ whole genome shotgun (WGS) entry which is preliminary data.</text>
</comment>
<dbReference type="InterPro" id="IPR043964">
    <property type="entry name" value="P-loop_TraG"/>
</dbReference>
<dbReference type="InterPro" id="IPR053155">
    <property type="entry name" value="F-pilin_assembly_TraC"/>
</dbReference>
<evidence type="ECO:0000259" key="1">
    <source>
        <dbReference type="Pfam" id="PF03135"/>
    </source>
</evidence>
<dbReference type="Pfam" id="PF19044">
    <property type="entry name" value="P-loop_TraG"/>
    <property type="match status" value="1"/>
</dbReference>
<dbReference type="PANTHER" id="PTHR38467">
    <property type="match status" value="1"/>
</dbReference>
<evidence type="ECO:0000313" key="4">
    <source>
        <dbReference type="Proteomes" id="UP000622017"/>
    </source>
</evidence>
<evidence type="ECO:0000259" key="2">
    <source>
        <dbReference type="Pfam" id="PF19044"/>
    </source>
</evidence>
<evidence type="ECO:0000313" key="3">
    <source>
        <dbReference type="EMBL" id="MBC6612444.1"/>
    </source>
</evidence>
<keyword evidence="4" id="KW-1185">Reference proteome</keyword>
<name>A0ABR7MMX9_9BACT</name>